<dbReference type="Gene3D" id="3.40.1190.20">
    <property type="match status" value="1"/>
</dbReference>
<dbReference type="GO" id="GO:0005524">
    <property type="term" value="F:ATP binding"/>
    <property type="evidence" value="ECO:0007669"/>
    <property type="project" value="UniProtKB-UniRule"/>
</dbReference>
<dbReference type="InterPro" id="IPR029056">
    <property type="entry name" value="Ribokinase-like"/>
</dbReference>
<dbReference type="PANTHER" id="PTHR10584:SF166">
    <property type="entry name" value="RIBOKINASE"/>
    <property type="match status" value="1"/>
</dbReference>
<evidence type="ECO:0000313" key="11">
    <source>
        <dbReference type="EMBL" id="MQX17926.1"/>
    </source>
</evidence>
<comment type="similarity">
    <text evidence="9">Belongs to the carbohydrate kinase PfkB family. Ribokinase subfamily.</text>
</comment>
<dbReference type="UniPathway" id="UPA00916">
    <property type="reaction ID" value="UER00889"/>
</dbReference>
<dbReference type="HAMAP" id="MF_01987">
    <property type="entry name" value="Ribokinase"/>
    <property type="match status" value="1"/>
</dbReference>
<keyword evidence="12" id="KW-1185">Reference proteome</keyword>
<dbReference type="OrthoDB" id="9775849at2"/>
<keyword evidence="7 9" id="KW-0630">Potassium</keyword>
<feature type="binding site" evidence="9">
    <location>
        <begin position="9"/>
        <end position="11"/>
    </location>
    <ligand>
        <name>substrate</name>
    </ligand>
</feature>
<evidence type="ECO:0000256" key="9">
    <source>
        <dbReference type="HAMAP-Rule" id="MF_01987"/>
    </source>
</evidence>
<dbReference type="InterPro" id="IPR011611">
    <property type="entry name" value="PfkB_dom"/>
</dbReference>
<evidence type="ECO:0000256" key="7">
    <source>
        <dbReference type="ARBA" id="ARBA00022958"/>
    </source>
</evidence>
<sequence length="297" mass="30829">MIITFGSINADLIFTMKNIPQPGQTLLARKFRTEAGGKGANQAIAASRDGAKVIMAGAVGQDALAEVAMQNLVDLVDVARVTHVADATGCASILIDAEGRNMIAVAPGANLRASSEAVDDKLMSEASLLLLQMENDPSEIARLIHRAKRGGVRAVLNLAPALPLPHDALSSCSLVVVNEDEAEALGNWLRCEPTVEDLSRRLQTGVVRTLGGNGAEAFADGEKISVAAIKVDVKDTTAAGDCFVGVLASALDRGLSLEAGMHRAVAAAGISCSRQGSQSSIPLAAETDQWLSRAAIK</sequence>
<evidence type="ECO:0000256" key="4">
    <source>
        <dbReference type="ARBA" id="ARBA00022777"/>
    </source>
</evidence>
<dbReference type="RefSeq" id="WP_153441770.1">
    <property type="nucleotide sequence ID" value="NZ_JACIGA010000034.1"/>
</dbReference>
<keyword evidence="8 9" id="KW-0119">Carbohydrate metabolism</keyword>
<dbReference type="CDD" id="cd01174">
    <property type="entry name" value="ribokinase"/>
    <property type="match status" value="1"/>
</dbReference>
<feature type="binding site" evidence="9">
    <location>
        <position position="134"/>
    </location>
    <ligand>
        <name>substrate</name>
    </ligand>
</feature>
<dbReference type="GO" id="GO:0046872">
    <property type="term" value="F:metal ion binding"/>
    <property type="evidence" value="ECO:0007669"/>
    <property type="project" value="UniProtKB-KW"/>
</dbReference>
<dbReference type="EMBL" id="WITC01000111">
    <property type="protein sequence ID" value="MQX17926.1"/>
    <property type="molecule type" value="Genomic_DNA"/>
</dbReference>
<evidence type="ECO:0000256" key="2">
    <source>
        <dbReference type="ARBA" id="ARBA00022723"/>
    </source>
</evidence>
<comment type="cofactor">
    <cofactor evidence="9">
        <name>Mg(2+)</name>
        <dbReference type="ChEBI" id="CHEBI:18420"/>
    </cofactor>
    <text evidence="9">Requires a divalent cation, most likely magnesium in vivo, as an electrophilic catalyst to aid phosphoryl group transfer. It is the chelate of the metal and the nucleotide that is the actual substrate.</text>
</comment>
<dbReference type="Pfam" id="PF00294">
    <property type="entry name" value="PfkB"/>
    <property type="match status" value="1"/>
</dbReference>
<keyword evidence="4 9" id="KW-0418">Kinase</keyword>
<feature type="binding site" evidence="9">
    <location>
        <position position="274"/>
    </location>
    <ligand>
        <name>K(+)</name>
        <dbReference type="ChEBI" id="CHEBI:29103"/>
    </ligand>
</feature>
<keyword evidence="5 9" id="KW-0067">ATP-binding</keyword>
<dbReference type="EC" id="2.7.1.15" evidence="9"/>
<comment type="catalytic activity">
    <reaction evidence="9">
        <text>D-ribose + ATP = D-ribose 5-phosphate + ADP + H(+)</text>
        <dbReference type="Rhea" id="RHEA:13697"/>
        <dbReference type="ChEBI" id="CHEBI:15378"/>
        <dbReference type="ChEBI" id="CHEBI:30616"/>
        <dbReference type="ChEBI" id="CHEBI:47013"/>
        <dbReference type="ChEBI" id="CHEBI:78346"/>
        <dbReference type="ChEBI" id="CHEBI:456216"/>
        <dbReference type="EC" id="2.7.1.15"/>
    </reaction>
</comment>
<keyword evidence="9" id="KW-0963">Cytoplasm</keyword>
<keyword evidence="3 9" id="KW-0547">Nucleotide-binding</keyword>
<evidence type="ECO:0000256" key="6">
    <source>
        <dbReference type="ARBA" id="ARBA00022842"/>
    </source>
</evidence>
<feature type="active site" description="Proton acceptor" evidence="9">
    <location>
        <position position="241"/>
    </location>
</feature>
<accession>A0A6N7LJY1</accession>
<comment type="caution">
    <text evidence="9">Lacks conserved residue(s) required for the propagation of feature annotation.</text>
</comment>
<feature type="binding site" evidence="9">
    <location>
        <position position="178"/>
    </location>
    <ligand>
        <name>ATP</name>
        <dbReference type="ChEBI" id="CHEBI:30616"/>
    </ligand>
</feature>
<dbReference type="InterPro" id="IPR002139">
    <property type="entry name" value="Ribo/fructo_kinase"/>
</dbReference>
<evidence type="ECO:0000256" key="8">
    <source>
        <dbReference type="ARBA" id="ARBA00023277"/>
    </source>
</evidence>
<proteinExistence type="inferred from homology"/>
<dbReference type="GO" id="GO:0005737">
    <property type="term" value="C:cytoplasm"/>
    <property type="evidence" value="ECO:0007669"/>
    <property type="project" value="UniProtKB-SubCell"/>
</dbReference>
<evidence type="ECO:0000256" key="5">
    <source>
        <dbReference type="ARBA" id="ARBA00022840"/>
    </source>
</evidence>
<name>A0A6N7LJY1_SINTE</name>
<organism evidence="11 12">
    <name type="scientific">Sinorhizobium terangae</name>
    <dbReference type="NCBI Taxonomy" id="110322"/>
    <lineage>
        <taxon>Bacteria</taxon>
        <taxon>Pseudomonadati</taxon>
        <taxon>Pseudomonadota</taxon>
        <taxon>Alphaproteobacteria</taxon>
        <taxon>Hyphomicrobiales</taxon>
        <taxon>Rhizobiaceae</taxon>
        <taxon>Sinorhizobium/Ensifer group</taxon>
        <taxon>Sinorhizobium</taxon>
    </lineage>
</organism>
<evidence type="ECO:0000256" key="3">
    <source>
        <dbReference type="ARBA" id="ARBA00022741"/>
    </source>
</evidence>
<feature type="binding site" evidence="9">
    <location>
        <position position="271"/>
    </location>
    <ligand>
        <name>K(+)</name>
        <dbReference type="ChEBI" id="CHEBI:29103"/>
    </ligand>
</feature>
<dbReference type="PRINTS" id="PR00990">
    <property type="entry name" value="RIBOKINASE"/>
</dbReference>
<evidence type="ECO:0000259" key="10">
    <source>
        <dbReference type="Pfam" id="PF00294"/>
    </source>
</evidence>
<feature type="binding site" evidence="9">
    <location>
        <position position="235"/>
    </location>
    <ligand>
        <name>K(+)</name>
        <dbReference type="ChEBI" id="CHEBI:29103"/>
    </ligand>
</feature>
<dbReference type="PANTHER" id="PTHR10584">
    <property type="entry name" value="SUGAR KINASE"/>
    <property type="match status" value="1"/>
</dbReference>
<dbReference type="InterPro" id="IPR011877">
    <property type="entry name" value="Ribokinase"/>
</dbReference>
<gene>
    <name evidence="9" type="primary">rbsK</name>
    <name evidence="11" type="ORF">GHK62_25210</name>
</gene>
<dbReference type="GO" id="GO:0019303">
    <property type="term" value="P:D-ribose catabolic process"/>
    <property type="evidence" value="ECO:0007669"/>
    <property type="project" value="UniProtKB-UniRule"/>
</dbReference>
<comment type="subcellular location">
    <subcellularLocation>
        <location evidence="9">Cytoplasm</location>
    </subcellularLocation>
</comment>
<feature type="binding site" evidence="9">
    <location>
        <begin position="209"/>
        <end position="214"/>
    </location>
    <ligand>
        <name>ATP</name>
        <dbReference type="ChEBI" id="CHEBI:30616"/>
    </ligand>
</feature>
<dbReference type="GO" id="GO:0004747">
    <property type="term" value="F:ribokinase activity"/>
    <property type="evidence" value="ECO:0007669"/>
    <property type="project" value="UniProtKB-UniRule"/>
</dbReference>
<comment type="function">
    <text evidence="9">Catalyzes the phosphorylation of ribose at O-5 in a reaction requiring ATP and magnesium. The resulting D-ribose-5-phosphate can then be used either for sythesis of nucleotides, histidine, and tryptophan, or as a component of the pentose phosphate pathway.</text>
</comment>
<dbReference type="SUPFAM" id="SSF53613">
    <property type="entry name" value="Ribokinase-like"/>
    <property type="match status" value="1"/>
</dbReference>
<evidence type="ECO:0000256" key="1">
    <source>
        <dbReference type="ARBA" id="ARBA00022679"/>
    </source>
</evidence>
<feature type="domain" description="Carbohydrate kinase PfkB" evidence="10">
    <location>
        <begin position="2"/>
        <end position="282"/>
    </location>
</feature>
<dbReference type="Proteomes" id="UP000439983">
    <property type="component" value="Unassembled WGS sequence"/>
</dbReference>
<feature type="binding site" evidence="9">
    <location>
        <position position="237"/>
    </location>
    <ligand>
        <name>K(+)</name>
        <dbReference type="ChEBI" id="CHEBI:29103"/>
    </ligand>
</feature>
<feature type="binding site" evidence="9">
    <location>
        <begin position="240"/>
        <end position="241"/>
    </location>
    <ligand>
        <name>ATP</name>
        <dbReference type="ChEBI" id="CHEBI:30616"/>
    </ligand>
</feature>
<comment type="subunit">
    <text evidence="9">Homodimer.</text>
</comment>
<comment type="caution">
    <text evidence="11">The sequence shown here is derived from an EMBL/GenBank/DDBJ whole genome shotgun (WGS) entry which is preliminary data.</text>
</comment>
<keyword evidence="1 9" id="KW-0808">Transferase</keyword>
<keyword evidence="2 9" id="KW-0479">Metal-binding</keyword>
<evidence type="ECO:0000313" key="12">
    <source>
        <dbReference type="Proteomes" id="UP000439983"/>
    </source>
</evidence>
<reference evidence="11 12" key="1">
    <citation type="journal article" date="2013" name="Genome Biol.">
        <title>Comparative genomics of the core and accessory genomes of 48 Sinorhizobium strains comprising five genospecies.</title>
        <authorList>
            <person name="Sugawara M."/>
            <person name="Epstein B."/>
            <person name="Badgley B.D."/>
            <person name="Unno T."/>
            <person name="Xu L."/>
            <person name="Reese J."/>
            <person name="Gyaneshwar P."/>
            <person name="Denny R."/>
            <person name="Mudge J."/>
            <person name="Bharti A.K."/>
            <person name="Farmer A.D."/>
            <person name="May G.D."/>
            <person name="Woodward J.E."/>
            <person name="Medigue C."/>
            <person name="Vallenet D."/>
            <person name="Lajus A."/>
            <person name="Rouy Z."/>
            <person name="Martinez-Vaz B."/>
            <person name="Tiffin P."/>
            <person name="Young N.D."/>
            <person name="Sadowsky M.J."/>
        </authorList>
    </citation>
    <scope>NUCLEOTIDE SEQUENCE [LARGE SCALE GENOMIC DNA]</scope>
    <source>
        <strain evidence="11 12">USDA4894</strain>
    </source>
</reference>
<comment type="activity regulation">
    <text evidence="9">Activated by a monovalent cation that binds near, but not in, the active site. The most likely occupant of the site in vivo is potassium. Ion binding induces a conformational change that may alter substrate affinity.</text>
</comment>
<comment type="pathway">
    <text evidence="9">Carbohydrate metabolism; D-ribose degradation; D-ribose 5-phosphate from beta-D-ribopyranose: step 2/2.</text>
</comment>
<feature type="binding site" evidence="9">
    <location>
        <begin position="37"/>
        <end position="41"/>
    </location>
    <ligand>
        <name>substrate</name>
    </ligand>
</feature>
<dbReference type="AlphaFoldDB" id="A0A6N7LJY1"/>
<keyword evidence="6 9" id="KW-0460">Magnesium</keyword>
<feature type="binding site" evidence="9">
    <location>
        <position position="241"/>
    </location>
    <ligand>
        <name>substrate</name>
    </ligand>
</feature>
<feature type="binding site" evidence="9">
    <location>
        <position position="276"/>
    </location>
    <ligand>
        <name>K(+)</name>
        <dbReference type="ChEBI" id="CHEBI:29103"/>
    </ligand>
</feature>
<feature type="binding site" evidence="9">
    <location>
        <position position="280"/>
    </location>
    <ligand>
        <name>K(+)</name>
        <dbReference type="ChEBI" id="CHEBI:29103"/>
    </ligand>
</feature>
<protein>
    <recommendedName>
        <fullName evidence="9">Ribokinase</fullName>
        <shortName evidence="9">RK</shortName>
        <ecNumber evidence="9">2.7.1.15</ecNumber>
    </recommendedName>
</protein>